<name>A0A9N9E619_9GLOM</name>
<sequence>MSSDKGKAPVRRNPPRKVNVQAHSAEMFCRRRLREPKRQIPSLWRHQGADIPIGDASEIFGDKEKWASASVKLDPLAVIGKVFDSSPTKKHIHVVIEIAT</sequence>
<dbReference type="Proteomes" id="UP000789739">
    <property type="component" value="Unassembled WGS sequence"/>
</dbReference>
<reference evidence="1" key="1">
    <citation type="submission" date="2021-06" db="EMBL/GenBank/DDBJ databases">
        <authorList>
            <person name="Kallberg Y."/>
            <person name="Tangrot J."/>
            <person name="Rosling A."/>
        </authorList>
    </citation>
    <scope>NUCLEOTIDE SEQUENCE</scope>
    <source>
        <strain evidence="1">BR232B</strain>
    </source>
</reference>
<evidence type="ECO:0000313" key="2">
    <source>
        <dbReference type="Proteomes" id="UP000789739"/>
    </source>
</evidence>
<dbReference type="EMBL" id="CAJVPI010003776">
    <property type="protein sequence ID" value="CAG8662123.1"/>
    <property type="molecule type" value="Genomic_DNA"/>
</dbReference>
<proteinExistence type="predicted"/>
<protein>
    <submittedName>
        <fullName evidence="1">7569_t:CDS:1</fullName>
    </submittedName>
</protein>
<keyword evidence="2" id="KW-1185">Reference proteome</keyword>
<comment type="caution">
    <text evidence="1">The sequence shown here is derived from an EMBL/GenBank/DDBJ whole genome shotgun (WGS) entry which is preliminary data.</text>
</comment>
<gene>
    <name evidence="1" type="ORF">PBRASI_LOCUS10840</name>
</gene>
<organism evidence="1 2">
    <name type="scientific">Paraglomus brasilianum</name>
    <dbReference type="NCBI Taxonomy" id="144538"/>
    <lineage>
        <taxon>Eukaryota</taxon>
        <taxon>Fungi</taxon>
        <taxon>Fungi incertae sedis</taxon>
        <taxon>Mucoromycota</taxon>
        <taxon>Glomeromycotina</taxon>
        <taxon>Glomeromycetes</taxon>
        <taxon>Paraglomerales</taxon>
        <taxon>Paraglomeraceae</taxon>
        <taxon>Paraglomus</taxon>
    </lineage>
</organism>
<accession>A0A9N9E619</accession>
<feature type="non-terminal residue" evidence="1">
    <location>
        <position position="100"/>
    </location>
</feature>
<evidence type="ECO:0000313" key="1">
    <source>
        <dbReference type="EMBL" id="CAG8662123.1"/>
    </source>
</evidence>
<dbReference type="AlphaFoldDB" id="A0A9N9E619"/>